<feature type="domain" description="HTH CENPB-type" evidence="4">
    <location>
        <begin position="48"/>
        <end position="118"/>
    </location>
</feature>
<dbReference type="Pfam" id="PF03221">
    <property type="entry name" value="HTH_Tnp_Tc5"/>
    <property type="match status" value="1"/>
</dbReference>
<dbReference type="InterPro" id="IPR004875">
    <property type="entry name" value="DDE_SF_endonuclease_dom"/>
</dbReference>
<dbReference type="PANTHER" id="PTHR19303">
    <property type="entry name" value="TRANSPOSON"/>
    <property type="match status" value="1"/>
</dbReference>
<proteinExistence type="predicted"/>
<evidence type="ECO:0000256" key="3">
    <source>
        <dbReference type="ARBA" id="ARBA00023242"/>
    </source>
</evidence>
<reference evidence="5 6" key="1">
    <citation type="submission" date="2024-01" db="EMBL/GenBank/DDBJ databases">
        <title>Complete genome of Cladobotryum mycophilum ATHUM6906.</title>
        <authorList>
            <person name="Christinaki A.C."/>
            <person name="Myridakis A.I."/>
            <person name="Kouvelis V.N."/>
        </authorList>
    </citation>
    <scope>NUCLEOTIDE SEQUENCE [LARGE SCALE GENOMIC DNA]</scope>
    <source>
        <strain evidence="5 6">ATHUM6906</strain>
    </source>
</reference>
<dbReference type="SMART" id="SM00674">
    <property type="entry name" value="CENPB"/>
    <property type="match status" value="1"/>
</dbReference>
<dbReference type="EMBL" id="JAVFKD010000014">
    <property type="protein sequence ID" value="KAK5991631.1"/>
    <property type="molecule type" value="Genomic_DNA"/>
</dbReference>
<evidence type="ECO:0000259" key="4">
    <source>
        <dbReference type="PROSITE" id="PS51253"/>
    </source>
</evidence>
<dbReference type="InterPro" id="IPR009057">
    <property type="entry name" value="Homeodomain-like_sf"/>
</dbReference>
<evidence type="ECO:0000256" key="1">
    <source>
        <dbReference type="ARBA" id="ARBA00004123"/>
    </source>
</evidence>
<keyword evidence="6" id="KW-1185">Reference proteome</keyword>
<protein>
    <submittedName>
        <fullName evidence="5">MFS-type transporter clz9</fullName>
    </submittedName>
</protein>
<dbReference type="InterPro" id="IPR007889">
    <property type="entry name" value="HTH_Psq"/>
</dbReference>
<dbReference type="Pfam" id="PF03184">
    <property type="entry name" value="DDE_1"/>
    <property type="match status" value="1"/>
</dbReference>
<dbReference type="Proteomes" id="UP001338125">
    <property type="component" value="Unassembled WGS sequence"/>
</dbReference>
<gene>
    <name evidence="5" type="ORF">PT974_09916</name>
</gene>
<comment type="caution">
    <text evidence="5">The sequence shown here is derived from an EMBL/GenBank/DDBJ whole genome shotgun (WGS) entry which is preliminary data.</text>
</comment>
<dbReference type="Gene3D" id="3.30.420.10">
    <property type="entry name" value="Ribonuclease H-like superfamily/Ribonuclease H"/>
    <property type="match status" value="1"/>
</dbReference>
<dbReference type="Gene3D" id="1.10.10.60">
    <property type="entry name" value="Homeodomain-like"/>
    <property type="match status" value="1"/>
</dbReference>
<keyword evidence="3" id="KW-0539">Nucleus</keyword>
<dbReference type="InterPro" id="IPR036397">
    <property type="entry name" value="RNaseH_sf"/>
</dbReference>
<dbReference type="InterPro" id="IPR006600">
    <property type="entry name" value="HTH_CenpB_DNA-bd_dom"/>
</dbReference>
<accession>A0ABR0SHM9</accession>
<dbReference type="Pfam" id="PF05225">
    <property type="entry name" value="HTH_psq"/>
    <property type="match status" value="1"/>
</dbReference>
<evidence type="ECO:0000256" key="2">
    <source>
        <dbReference type="ARBA" id="ARBA00023125"/>
    </source>
</evidence>
<comment type="subcellular location">
    <subcellularLocation>
        <location evidence="1">Nucleus</location>
    </subcellularLocation>
</comment>
<evidence type="ECO:0000313" key="6">
    <source>
        <dbReference type="Proteomes" id="UP001338125"/>
    </source>
</evidence>
<sequence length="528" mass="60149">MPRYTENDIKYAIQAVLDGSSLREACLKWGVPRTTLSDRIKGSATKAVAMEHLQRLSKEQEIHLREWVLGQASLGLPPTHKRLKEFATRIIEASGDQRPLGKRWLTGFLARNPEVKTIRGKQMDSVRINGATTKIIKDFFYLLELPLIKGIPPENRYNMDETGILEGQGTNGLVLGSSSVRQTIKKQPGTRCWTTIIECISATGRALSPLVVFKGQTVQQQWFPDEMSFLANWQFAATSKGWTNNETAVAWLREVFIPQTRNRSSPRVLLVVDGHGSHTTDDFMYECYRNNIYILFLPPHTSHVLQPLDISIFSPVKTAYRRAIEKYPDAFDSSPAGKMTFLCCYHTARLAALTLKNIKNGFLGSGLWPVNPAKPLLSRLLLENQRGQTQVPETPKLVPLEAQENREPKTIVFITPTRSQQLRGLVDLFHLDDPAIRLLFRKIGKGLDQQNTKLAEADAKIKELEHLVHVYRPRKRQKVTEDLNSRFIRIKDVLATRKRYRELLAPNRAAELISSYSLQDLCYEFYLE</sequence>
<dbReference type="SUPFAM" id="SSF46689">
    <property type="entry name" value="Homeodomain-like"/>
    <property type="match status" value="1"/>
</dbReference>
<name>A0ABR0SHM9_9HYPO</name>
<dbReference type="InterPro" id="IPR050863">
    <property type="entry name" value="CenT-Element_Derived"/>
</dbReference>
<evidence type="ECO:0000313" key="5">
    <source>
        <dbReference type="EMBL" id="KAK5991631.1"/>
    </source>
</evidence>
<keyword evidence="2" id="KW-0238">DNA-binding</keyword>
<dbReference type="PROSITE" id="PS51253">
    <property type="entry name" value="HTH_CENPB"/>
    <property type="match status" value="1"/>
</dbReference>
<dbReference type="PANTHER" id="PTHR19303:SF74">
    <property type="entry name" value="POGO TRANSPOSABLE ELEMENT WITH KRAB DOMAIN"/>
    <property type="match status" value="1"/>
</dbReference>
<organism evidence="5 6">
    <name type="scientific">Cladobotryum mycophilum</name>
    <dbReference type="NCBI Taxonomy" id="491253"/>
    <lineage>
        <taxon>Eukaryota</taxon>
        <taxon>Fungi</taxon>
        <taxon>Dikarya</taxon>
        <taxon>Ascomycota</taxon>
        <taxon>Pezizomycotina</taxon>
        <taxon>Sordariomycetes</taxon>
        <taxon>Hypocreomycetidae</taxon>
        <taxon>Hypocreales</taxon>
        <taxon>Hypocreaceae</taxon>
        <taxon>Cladobotryum</taxon>
    </lineage>
</organism>